<dbReference type="CDD" id="cd06532">
    <property type="entry name" value="Glyco_transf_25"/>
    <property type="match status" value="1"/>
</dbReference>
<keyword evidence="4" id="KW-1133">Transmembrane helix</keyword>
<accession>A0A2K9YE56</accession>
<dbReference type="EMBL" id="MG777492">
    <property type="protein sequence ID" value="AUW31129.1"/>
    <property type="molecule type" value="Genomic_DNA"/>
</dbReference>
<organism evidence="6">
    <name type="scientific">Cladonia uncialis subsp. uncialis</name>
    <dbReference type="NCBI Taxonomy" id="180999"/>
    <lineage>
        <taxon>Eukaryota</taxon>
        <taxon>Fungi</taxon>
        <taxon>Dikarya</taxon>
        <taxon>Ascomycota</taxon>
        <taxon>Pezizomycotina</taxon>
        <taxon>Lecanoromycetes</taxon>
        <taxon>OSLEUM clade</taxon>
        <taxon>Lecanoromycetidae</taxon>
        <taxon>Lecanorales</taxon>
        <taxon>Lecanorineae</taxon>
        <taxon>Cladoniaceae</taxon>
        <taxon>Cladonia</taxon>
    </lineage>
</organism>
<evidence type="ECO:0000256" key="2">
    <source>
        <dbReference type="ARBA" id="ARBA00022676"/>
    </source>
</evidence>
<dbReference type="InterPro" id="IPR002654">
    <property type="entry name" value="Glyco_trans_25"/>
</dbReference>
<evidence type="ECO:0000313" key="6">
    <source>
        <dbReference type="EMBL" id="AUW31129.1"/>
    </source>
</evidence>
<proteinExistence type="inferred from homology"/>
<reference evidence="6" key="1">
    <citation type="submission" date="2017-12" db="EMBL/GenBank/DDBJ databases">
        <title>Genome Sequencing Reveals a Rich Biosynthetic Potential.</title>
        <authorList>
            <person name="Bertrand R.L."/>
            <person name="Abdel-Hameed M.E."/>
            <person name="Sorensen J.L."/>
        </authorList>
    </citation>
    <scope>NUCLEOTIDE SEQUENCE</scope>
</reference>
<keyword evidence="3" id="KW-0808">Transferase</keyword>
<evidence type="ECO:0000259" key="5">
    <source>
        <dbReference type="Pfam" id="PF01755"/>
    </source>
</evidence>
<evidence type="ECO:0000256" key="3">
    <source>
        <dbReference type="ARBA" id="ARBA00022679"/>
    </source>
</evidence>
<feature type="transmembrane region" description="Helical" evidence="4">
    <location>
        <begin position="12"/>
        <end position="30"/>
    </location>
</feature>
<dbReference type="Pfam" id="PF01755">
    <property type="entry name" value="Glyco_transf_25"/>
    <property type="match status" value="1"/>
</dbReference>
<dbReference type="PANTHER" id="PTHR10730:SF53">
    <property type="entry name" value="GLYCOSYLTRANSFERASE 25 FAMILY MEMBER"/>
    <property type="match status" value="1"/>
</dbReference>
<feature type="domain" description="Glycosyl transferase family 25" evidence="5">
    <location>
        <begin position="74"/>
        <end position="176"/>
    </location>
</feature>
<protein>
    <recommendedName>
        <fullName evidence="5">Glycosyl transferase family 25 domain-containing protein</fullName>
    </recommendedName>
</protein>
<name>A0A2K9YE56_CLAUC</name>
<dbReference type="AlphaFoldDB" id="A0A2K9YE56"/>
<keyword evidence="2" id="KW-0328">Glycosyltransferase</keyword>
<dbReference type="InterPro" id="IPR050757">
    <property type="entry name" value="Collagen_mod_GT25"/>
</dbReference>
<keyword evidence="4" id="KW-0472">Membrane</keyword>
<evidence type="ECO:0000256" key="1">
    <source>
        <dbReference type="ARBA" id="ARBA00006721"/>
    </source>
</evidence>
<comment type="similarity">
    <text evidence="1">Belongs to the glycosyltransferase 25 family.</text>
</comment>
<dbReference type="PANTHER" id="PTHR10730">
    <property type="entry name" value="PROCOLLAGEN-LYSINE,2-OXOGLUTARATE 5-DIOXYGENASE/GLYCOSYLTRANSFERASE 25 FAMILY MEMBER"/>
    <property type="match status" value="1"/>
</dbReference>
<sequence>MPPPSMYRSLRLVLGTLSVFCVFSALNILYGNHQNRIRNLFNLAGNTTNQDAAADFKVRPESLKDVTNSTLGFQQVFVINLPERPDKLDQFAIISSLTGFKADVIEGVKGAEVKNKSLPALQGLPKDEKLRNNMVGCWRAHLNFAQTIVTNRLTSALVLEDDADWDTHLKDQLQEFAYGSQFVTGVKSGQEPHSPYGDDWDLLWLGHCACRIKPGDPRRLVIENDATVPAPKRRANFGGIPNMTEEGYDNHTRVVYHANDGICLYAYALSYRGALKLLRGQALRKSFTPIDFGISEMCASDEFDFKCVGVFPQIVDSHKAAGRLTRDSDIGTYSGKEVRQRGFTFNIVHSMRLNMDRLLADKDASIERQWPDDPVVVGQPRLRPMGRVG</sequence>
<dbReference type="GO" id="GO:0016740">
    <property type="term" value="F:transferase activity"/>
    <property type="evidence" value="ECO:0007669"/>
    <property type="project" value="UniProtKB-KW"/>
</dbReference>
<keyword evidence="4" id="KW-0812">Transmembrane</keyword>
<evidence type="ECO:0000256" key="4">
    <source>
        <dbReference type="SAM" id="Phobius"/>
    </source>
</evidence>